<dbReference type="AlphaFoldDB" id="A0A245ZQT7"/>
<dbReference type="PROSITE" id="PS00141">
    <property type="entry name" value="ASP_PROTEASE"/>
    <property type="match status" value="1"/>
</dbReference>
<proteinExistence type="predicted"/>
<comment type="caution">
    <text evidence="3">The sequence shown here is derived from an EMBL/GenBank/DDBJ whole genome shotgun (WGS) entry which is preliminary data.</text>
</comment>
<dbReference type="InterPro" id="IPR001995">
    <property type="entry name" value="Peptidase_A2_cat"/>
</dbReference>
<sequence>MLLAAAAAAAPIPVTSPATQPRGIFELAADAETRWIPFDLTPGNQLRFSLEIDGRPASAILDTGVSYSVLSRRFAEQAAFRVTPGGSATAIGGMVPIGWTATERVRFGSVTRHGGGMAVATLPALATGSAEPVDLLVGRDLTERYALDIDFAARRFRLLPSGRMPFRGFTAPLAISRDRSVYVSEVNLGATHLRPMIVDTGDGSSVTVTPAGWTAAQISGVRTTTTISFGLAGTVTSTIGIVPALRMGELTARQVEVRVEPAGGFSETIQAAGRIGSGFLQKYRVLLDPTARRMILAPGAAADQPPLRSTSGLLVGIDRDRLRVLHVMRGGPAERAGWSAGETICAIDGQPIPRDYATSALAAWSADIPGRKVRLRLCDGPERQLVLQQFY</sequence>
<name>A0A245ZQT7_9SPHN</name>
<evidence type="ECO:0000313" key="3">
    <source>
        <dbReference type="EMBL" id="OWK32107.1"/>
    </source>
</evidence>
<dbReference type="InterPro" id="IPR036034">
    <property type="entry name" value="PDZ_sf"/>
</dbReference>
<evidence type="ECO:0000259" key="2">
    <source>
        <dbReference type="PROSITE" id="PS50175"/>
    </source>
</evidence>
<evidence type="ECO:0000256" key="1">
    <source>
        <dbReference type="ARBA" id="ARBA00022801"/>
    </source>
</evidence>
<gene>
    <name evidence="3" type="ORF">SPMU_04280</name>
</gene>
<dbReference type="Gene3D" id="2.30.42.10">
    <property type="match status" value="1"/>
</dbReference>
<keyword evidence="4" id="KW-1185">Reference proteome</keyword>
<dbReference type="InterPro" id="IPR001969">
    <property type="entry name" value="Aspartic_peptidase_AS"/>
</dbReference>
<dbReference type="PROSITE" id="PS50175">
    <property type="entry name" value="ASP_PROT_RETROV"/>
    <property type="match status" value="1"/>
</dbReference>
<protein>
    <recommendedName>
        <fullName evidence="2">Peptidase A2 domain-containing protein</fullName>
    </recommendedName>
</protein>
<reference evidence="3 4" key="1">
    <citation type="submission" date="2017-03" db="EMBL/GenBank/DDBJ databases">
        <title>Genome sequence of Sphingomonas mucosissima DSM 17494.</title>
        <authorList>
            <person name="Poehlein A."/>
            <person name="Wuebbeler J.H."/>
            <person name="Steinbuechel A."/>
            <person name="Daniel R."/>
        </authorList>
    </citation>
    <scope>NUCLEOTIDE SEQUENCE [LARGE SCALE GENOMIC DNA]</scope>
    <source>
        <strain evidence="3 4">DSM 17494</strain>
    </source>
</reference>
<dbReference type="Pfam" id="PF13650">
    <property type="entry name" value="Asp_protease_2"/>
    <property type="match status" value="1"/>
</dbReference>
<evidence type="ECO:0000313" key="4">
    <source>
        <dbReference type="Proteomes" id="UP000197783"/>
    </source>
</evidence>
<feature type="domain" description="Peptidase A2" evidence="2">
    <location>
        <begin position="57"/>
        <end position="141"/>
    </location>
</feature>
<dbReference type="GO" id="GO:0004190">
    <property type="term" value="F:aspartic-type endopeptidase activity"/>
    <property type="evidence" value="ECO:0007669"/>
    <property type="project" value="InterPro"/>
</dbReference>
<dbReference type="Gene3D" id="2.40.70.10">
    <property type="entry name" value="Acid Proteases"/>
    <property type="match status" value="2"/>
</dbReference>
<dbReference type="SUPFAM" id="SSF50630">
    <property type="entry name" value="Acid proteases"/>
    <property type="match status" value="1"/>
</dbReference>
<keyword evidence="1" id="KW-0378">Hydrolase</keyword>
<dbReference type="Proteomes" id="UP000197783">
    <property type="component" value="Unassembled WGS sequence"/>
</dbReference>
<dbReference type="SUPFAM" id="SSF50156">
    <property type="entry name" value="PDZ domain-like"/>
    <property type="match status" value="1"/>
</dbReference>
<organism evidence="3 4">
    <name type="scientific">Sphingomonas mucosissima</name>
    <dbReference type="NCBI Taxonomy" id="370959"/>
    <lineage>
        <taxon>Bacteria</taxon>
        <taxon>Pseudomonadati</taxon>
        <taxon>Pseudomonadota</taxon>
        <taxon>Alphaproteobacteria</taxon>
        <taxon>Sphingomonadales</taxon>
        <taxon>Sphingomonadaceae</taxon>
        <taxon>Sphingomonas</taxon>
    </lineage>
</organism>
<dbReference type="OrthoDB" id="7547925at2"/>
<dbReference type="GO" id="GO:0006508">
    <property type="term" value="P:proteolysis"/>
    <property type="evidence" value="ECO:0007669"/>
    <property type="project" value="InterPro"/>
</dbReference>
<dbReference type="EMBL" id="NBBJ01000001">
    <property type="protein sequence ID" value="OWK32107.1"/>
    <property type="molecule type" value="Genomic_DNA"/>
</dbReference>
<dbReference type="InterPro" id="IPR021109">
    <property type="entry name" value="Peptidase_aspartic_dom_sf"/>
</dbReference>
<accession>A0A245ZQT7</accession>